<dbReference type="EMBL" id="UCZA01000073">
    <property type="protein sequence ID" value="SQP90847.1"/>
    <property type="molecule type" value="Genomic_DNA"/>
</dbReference>
<protein>
    <submittedName>
        <fullName evidence="1">Uncharacterized protein</fullName>
    </submittedName>
</protein>
<gene>
    <name evidence="1" type="ORF">SAMEA3752557_05550</name>
</gene>
<proteinExistence type="predicted"/>
<dbReference type="AlphaFoldDB" id="A0A2Y8KH74"/>
<accession>A0A2Y8KH74</accession>
<evidence type="ECO:0000313" key="2">
    <source>
        <dbReference type="Proteomes" id="UP000250671"/>
    </source>
</evidence>
<dbReference type="RefSeq" id="WP_112020356.1">
    <property type="nucleotide sequence ID" value="NZ_JACCOP010000054.1"/>
</dbReference>
<dbReference type="Proteomes" id="UP000250671">
    <property type="component" value="Unassembled WGS sequence"/>
</dbReference>
<reference evidence="1 2" key="1">
    <citation type="submission" date="2018-06" db="EMBL/GenBank/DDBJ databases">
        <authorList>
            <consortium name="Pathogen Informatics"/>
            <person name="Doyle S."/>
        </authorList>
    </citation>
    <scope>NUCLEOTIDE SEQUENCE [LARGE SCALE GENOMIC DNA]</scope>
    <source>
        <strain evidence="1 2">VREC0535</strain>
    </source>
</reference>
<sequence>MSICYNIEDVKIIDDDLEYSEPLFCSSLGIEGESACVEAYVELGKGIDYSCNSYNNDANVENYTILLYSKTESRLEIWNDILREINRKTSLRDVDYLYEILSVVDKKGLAEYKSIISKICKIIDEYKGHLNDGVDLSSGAIFQLVRYIPFFFCKKNIDFYLEKDTGFIGVIIPMRKNKKGTLNLTIMNTAEIYYSYVRKKTGLVKFSGKGFLGDDLKNSDAIMSILRMSDW</sequence>
<name>A0A2Y8KH74_ECOLX</name>
<evidence type="ECO:0000313" key="1">
    <source>
        <dbReference type="EMBL" id="SQP90847.1"/>
    </source>
</evidence>
<organism evidence="1 2">
    <name type="scientific">Escherichia coli</name>
    <dbReference type="NCBI Taxonomy" id="562"/>
    <lineage>
        <taxon>Bacteria</taxon>
        <taxon>Pseudomonadati</taxon>
        <taxon>Pseudomonadota</taxon>
        <taxon>Gammaproteobacteria</taxon>
        <taxon>Enterobacterales</taxon>
        <taxon>Enterobacteriaceae</taxon>
        <taxon>Escherichia</taxon>
    </lineage>
</organism>